<evidence type="ECO:0000313" key="2">
    <source>
        <dbReference type="Proteomes" id="UP000516349"/>
    </source>
</evidence>
<dbReference type="KEGG" id="ebla:JGUZn3_22650"/>
<evidence type="ECO:0000313" key="1">
    <source>
        <dbReference type="EMBL" id="QNT79466.1"/>
    </source>
</evidence>
<proteinExistence type="predicted"/>
<sequence length="67" mass="7343">MAAVQLVAIDYLFTAGCNTFHPVLGPAKIAGQPVDDLVWPYEPGAFFGWFGIACYEVTHHDNQSCIE</sequence>
<organism evidence="1 2">
    <name type="scientific">Entomobacter blattae</name>
    <dbReference type="NCBI Taxonomy" id="2762277"/>
    <lineage>
        <taxon>Bacteria</taxon>
        <taxon>Pseudomonadati</taxon>
        <taxon>Pseudomonadota</taxon>
        <taxon>Alphaproteobacteria</taxon>
        <taxon>Acetobacterales</taxon>
        <taxon>Acetobacteraceae</taxon>
        <taxon>Entomobacter</taxon>
    </lineage>
</organism>
<dbReference type="RefSeq" id="WP_203413622.1">
    <property type="nucleotide sequence ID" value="NZ_CP060244.1"/>
</dbReference>
<dbReference type="EMBL" id="CP060244">
    <property type="protein sequence ID" value="QNT79466.1"/>
    <property type="molecule type" value="Genomic_DNA"/>
</dbReference>
<reference evidence="1 2" key="1">
    <citation type="submission" date="2020-08" db="EMBL/GenBank/DDBJ databases">
        <title>Complete genome sequence of Entomobacter blattae G55GP.</title>
        <authorList>
            <person name="Poehlein A."/>
            <person name="Guzman J."/>
            <person name="Daniel R."/>
            <person name="Vilcinskas A."/>
        </authorList>
    </citation>
    <scope>NUCLEOTIDE SEQUENCE [LARGE SCALE GENOMIC DNA]</scope>
    <source>
        <strain evidence="1 2">G55GP</strain>
    </source>
</reference>
<protein>
    <submittedName>
        <fullName evidence="1">Uncharacterized protein</fullName>
    </submittedName>
</protein>
<gene>
    <name evidence="1" type="ORF">JGUZn3_22650</name>
</gene>
<dbReference type="AlphaFoldDB" id="A0A7H1NUK6"/>
<dbReference type="Proteomes" id="UP000516349">
    <property type="component" value="Chromosome"/>
</dbReference>
<name>A0A7H1NUK6_9PROT</name>
<accession>A0A7H1NUK6</accession>
<keyword evidence="2" id="KW-1185">Reference proteome</keyword>